<dbReference type="Proteomes" id="UP000015354">
    <property type="component" value="Unassembled WGS sequence"/>
</dbReference>
<sequence length="464" mass="51693">MSSPAKDAEEAHVEEAPVFNFQPVQRTTVDLFARAPQVKKLSRKDKQKLRLEAQMKEASLEDKSKKTRPAKSAASPATEEKEEVAETGAKDGDELFSSVFAEDEVAKELQAETNRRNKAKKKNKKQILRHALHKNEEEDKRTVFVGNLPNTVQKRDVEKLFKGVGAIESVRVRCQALEGGDEGTAPPPKEAPSAVEGHNSATARRSGAKVIGRAVRVLRGEIKKDDDKYSAVAYVLFEEAKSVAAAIEQKNGVVFKNRHLIVTSLAPEDAAYPPETSIFIGNVAYDTTEEQVYSYFADKGITDVKRVRLIRDRDSGRCKGFGYVEFQKKQSVAPAIETRGSMLNNRPVRIVHTNKSKGVTVTSRRDSRKQQQQHETQRGGRDAGAGGRKRGREEHYAGGGKDDGWKRQRVEGEKMPSWMGIVTNPRKKMPKDLRPLSDPTKKKGGFKGPRAPVKRKMRNPEKNA</sequence>
<dbReference type="Gene3D" id="3.30.70.330">
    <property type="match status" value="2"/>
</dbReference>
<dbReference type="PROSITE" id="PS50102">
    <property type="entry name" value="RRM"/>
    <property type="match status" value="2"/>
</dbReference>
<dbReference type="Pfam" id="PF00076">
    <property type="entry name" value="RRM_1"/>
    <property type="match status" value="2"/>
</dbReference>
<evidence type="ECO:0000256" key="2">
    <source>
        <dbReference type="ARBA" id="ARBA00022884"/>
    </source>
</evidence>
<protein>
    <submittedName>
        <fullName evidence="6">Nucleolar protein 12</fullName>
    </submittedName>
</protein>
<dbReference type="EMBL" id="ATMH01003692">
    <property type="protein sequence ID" value="EPY31011.1"/>
    <property type="molecule type" value="Genomic_DNA"/>
</dbReference>
<organism evidence="6 7">
    <name type="scientific">Strigomonas culicis</name>
    <dbReference type="NCBI Taxonomy" id="28005"/>
    <lineage>
        <taxon>Eukaryota</taxon>
        <taxon>Discoba</taxon>
        <taxon>Euglenozoa</taxon>
        <taxon>Kinetoplastea</taxon>
        <taxon>Metakinetoplastina</taxon>
        <taxon>Trypanosomatida</taxon>
        <taxon>Trypanosomatidae</taxon>
        <taxon>Strigomonadinae</taxon>
        <taxon>Strigomonas</taxon>
    </lineage>
</organism>
<dbReference type="InterPro" id="IPR034221">
    <property type="entry name" value="RBM34_RRM2"/>
</dbReference>
<dbReference type="SUPFAM" id="SSF54928">
    <property type="entry name" value="RNA-binding domain, RBD"/>
    <property type="match status" value="2"/>
</dbReference>
<feature type="domain" description="RRM" evidence="5">
    <location>
        <begin position="276"/>
        <end position="355"/>
    </location>
</feature>
<evidence type="ECO:0000313" key="6">
    <source>
        <dbReference type="EMBL" id="EPY31011.1"/>
    </source>
</evidence>
<dbReference type="OrthoDB" id="442677at2759"/>
<dbReference type="InterPro" id="IPR000504">
    <property type="entry name" value="RRM_dom"/>
</dbReference>
<evidence type="ECO:0000256" key="1">
    <source>
        <dbReference type="ARBA" id="ARBA00022737"/>
    </source>
</evidence>
<feature type="region of interest" description="Disordered" evidence="4">
    <location>
        <begin position="178"/>
        <end position="205"/>
    </location>
</feature>
<feature type="region of interest" description="Disordered" evidence="4">
    <location>
        <begin position="38"/>
        <end position="95"/>
    </location>
</feature>
<keyword evidence="7" id="KW-1185">Reference proteome</keyword>
<proteinExistence type="predicted"/>
<keyword evidence="1" id="KW-0677">Repeat</keyword>
<dbReference type="PANTHER" id="PTHR23236">
    <property type="entry name" value="EUKARYOTIC TRANSLATION INITIATION FACTOR 4B/4H"/>
    <property type="match status" value="1"/>
</dbReference>
<dbReference type="AlphaFoldDB" id="S9VV04"/>
<comment type="caution">
    <text evidence="6">The sequence shown here is derived from an EMBL/GenBank/DDBJ whole genome shotgun (WGS) entry which is preliminary data.</text>
</comment>
<dbReference type="CDD" id="cd12395">
    <property type="entry name" value="RRM2_RBM34"/>
    <property type="match status" value="1"/>
</dbReference>
<keyword evidence="2 3" id="KW-0694">RNA-binding</keyword>
<evidence type="ECO:0000256" key="4">
    <source>
        <dbReference type="SAM" id="MobiDB-lite"/>
    </source>
</evidence>
<dbReference type="InterPro" id="IPR035979">
    <property type="entry name" value="RBD_domain_sf"/>
</dbReference>
<dbReference type="GO" id="GO:0003723">
    <property type="term" value="F:RNA binding"/>
    <property type="evidence" value="ECO:0007669"/>
    <property type="project" value="UniProtKB-UniRule"/>
</dbReference>
<evidence type="ECO:0000256" key="3">
    <source>
        <dbReference type="PROSITE-ProRule" id="PRU00176"/>
    </source>
</evidence>
<evidence type="ECO:0000259" key="5">
    <source>
        <dbReference type="PROSITE" id="PS50102"/>
    </source>
</evidence>
<feature type="region of interest" description="Disordered" evidence="4">
    <location>
        <begin position="343"/>
        <end position="464"/>
    </location>
</feature>
<reference evidence="6 7" key="1">
    <citation type="journal article" date="2013" name="PLoS ONE">
        <title>Predicting the Proteins of Angomonas deanei, Strigomonas culicis and Their Respective Endosymbionts Reveals New Aspects of the Trypanosomatidae Family.</title>
        <authorList>
            <person name="Motta M.C."/>
            <person name="Martins A.C."/>
            <person name="de Souza S.S."/>
            <person name="Catta-Preta C.M."/>
            <person name="Silva R."/>
            <person name="Klein C.C."/>
            <person name="de Almeida L.G."/>
            <person name="de Lima Cunha O."/>
            <person name="Ciapina L.P."/>
            <person name="Brocchi M."/>
            <person name="Colabardini A.C."/>
            <person name="de Araujo Lima B."/>
            <person name="Machado C.R."/>
            <person name="de Almeida Soares C.M."/>
            <person name="Probst C.M."/>
            <person name="de Menezes C.B."/>
            <person name="Thompson C.E."/>
            <person name="Bartholomeu D.C."/>
            <person name="Gradia D.F."/>
            <person name="Pavoni D.P."/>
            <person name="Grisard E.C."/>
            <person name="Fantinatti-Garboggini F."/>
            <person name="Marchini F.K."/>
            <person name="Rodrigues-Luiz G.F."/>
            <person name="Wagner G."/>
            <person name="Goldman G.H."/>
            <person name="Fietto J.L."/>
            <person name="Elias M.C."/>
            <person name="Goldman M.H."/>
            <person name="Sagot M.F."/>
            <person name="Pereira M."/>
            <person name="Stoco P.H."/>
            <person name="de Mendonca-Neto R.P."/>
            <person name="Teixeira S.M."/>
            <person name="Maciel T.E."/>
            <person name="de Oliveira Mendes T.A."/>
            <person name="Urmenyi T.P."/>
            <person name="de Souza W."/>
            <person name="Schenkman S."/>
            <person name="de Vasconcelos A.T."/>
        </authorList>
    </citation>
    <scope>NUCLEOTIDE SEQUENCE [LARGE SCALE GENOMIC DNA]</scope>
</reference>
<dbReference type="PANTHER" id="PTHR23236:SF119">
    <property type="entry name" value="NUCLEAR RNA-BINDING PROTEIN SART-3"/>
    <property type="match status" value="1"/>
</dbReference>
<feature type="region of interest" description="Disordered" evidence="4">
    <location>
        <begin position="1"/>
        <end position="20"/>
    </location>
</feature>
<feature type="region of interest" description="Disordered" evidence="4">
    <location>
        <begin position="110"/>
        <end position="134"/>
    </location>
</feature>
<feature type="compositionally biased region" description="Basic and acidic residues" evidence="4">
    <location>
        <begin position="48"/>
        <end position="64"/>
    </location>
</feature>
<name>S9VV04_9TRYP</name>
<feature type="compositionally biased region" description="Basic and acidic residues" evidence="4">
    <location>
        <begin position="391"/>
        <end position="414"/>
    </location>
</feature>
<feature type="domain" description="RRM" evidence="5">
    <location>
        <begin position="141"/>
        <end position="267"/>
    </location>
</feature>
<gene>
    <name evidence="6" type="ORF">STCU_03692</name>
</gene>
<accession>S9VV04</accession>
<dbReference type="InterPro" id="IPR012677">
    <property type="entry name" value="Nucleotide-bd_a/b_plait_sf"/>
</dbReference>
<feature type="compositionally biased region" description="Basic residues" evidence="4">
    <location>
        <begin position="116"/>
        <end position="132"/>
    </location>
</feature>
<dbReference type="SMART" id="SM00360">
    <property type="entry name" value="RRM"/>
    <property type="match status" value="2"/>
</dbReference>
<feature type="compositionally biased region" description="Basic and acidic residues" evidence="4">
    <location>
        <begin position="430"/>
        <end position="441"/>
    </location>
</feature>
<feature type="compositionally biased region" description="Basic and acidic residues" evidence="4">
    <location>
        <begin position="1"/>
        <end position="15"/>
    </location>
</feature>
<evidence type="ECO:0000313" key="7">
    <source>
        <dbReference type="Proteomes" id="UP000015354"/>
    </source>
</evidence>